<accession>A0A1V9YQR8</accession>
<dbReference type="Proteomes" id="UP000243579">
    <property type="component" value="Unassembled WGS sequence"/>
</dbReference>
<dbReference type="OrthoDB" id="71321at2759"/>
<evidence type="ECO:0000313" key="1">
    <source>
        <dbReference type="EMBL" id="OQR88084.1"/>
    </source>
</evidence>
<keyword evidence="2" id="KW-1185">Reference proteome</keyword>
<comment type="caution">
    <text evidence="1">The sequence shown here is derived from an EMBL/GenBank/DDBJ whole genome shotgun (WGS) entry which is preliminary data.</text>
</comment>
<sequence>MRTPSFAKQVAIRNAGSTPLQVEAVFGSESQAAEGQDFIRDYATVAPGATVVLGEHEFNMGSWTAQAPVFAVHAMHPTSNARASWSPNVSGIVTVVSVELNVDGHTVSFRQK</sequence>
<reference evidence="1 2" key="1">
    <citation type="journal article" date="2014" name="Genome Biol. Evol.">
        <title>The secreted proteins of Achlya hypogyna and Thraustotheca clavata identify the ancestral oomycete secretome and reveal gene acquisitions by horizontal gene transfer.</title>
        <authorList>
            <person name="Misner I."/>
            <person name="Blouin N."/>
            <person name="Leonard G."/>
            <person name="Richards T.A."/>
            <person name="Lane C.E."/>
        </authorList>
    </citation>
    <scope>NUCLEOTIDE SEQUENCE [LARGE SCALE GENOMIC DNA]</scope>
    <source>
        <strain evidence="1 2">ATCC 48635</strain>
    </source>
</reference>
<dbReference type="AlphaFoldDB" id="A0A1V9YQR8"/>
<gene>
    <name evidence="1" type="ORF">ACHHYP_07566</name>
</gene>
<organism evidence="1 2">
    <name type="scientific">Achlya hypogyna</name>
    <name type="common">Oomycete</name>
    <name type="synonym">Protoachlya hypogyna</name>
    <dbReference type="NCBI Taxonomy" id="1202772"/>
    <lineage>
        <taxon>Eukaryota</taxon>
        <taxon>Sar</taxon>
        <taxon>Stramenopiles</taxon>
        <taxon>Oomycota</taxon>
        <taxon>Saprolegniomycetes</taxon>
        <taxon>Saprolegniales</taxon>
        <taxon>Achlyaceae</taxon>
        <taxon>Achlya</taxon>
    </lineage>
</organism>
<evidence type="ECO:0000313" key="2">
    <source>
        <dbReference type="Proteomes" id="UP000243579"/>
    </source>
</evidence>
<proteinExistence type="predicted"/>
<protein>
    <submittedName>
        <fullName evidence="1">Uncharacterized protein</fullName>
    </submittedName>
</protein>
<dbReference type="EMBL" id="JNBR01001410">
    <property type="protein sequence ID" value="OQR88084.1"/>
    <property type="molecule type" value="Genomic_DNA"/>
</dbReference>
<name>A0A1V9YQR8_ACHHY</name>